<dbReference type="Proteomes" id="UP000188533">
    <property type="component" value="Unassembled WGS sequence"/>
</dbReference>
<comment type="caution">
    <text evidence="7">The sequence shown here is derived from an EMBL/GenBank/DDBJ whole genome shotgun (WGS) entry which is preliminary data.</text>
</comment>
<dbReference type="PANTHER" id="PTHR43243:SF20">
    <property type="entry name" value="CATIONIC AMINO ACID TRANSPORTER 3"/>
    <property type="match status" value="1"/>
</dbReference>
<keyword evidence="3 6" id="KW-1133">Transmembrane helix</keyword>
<sequence>MHAIDRERSRHSAELYAIWNGKPYYLDEAVKNSEKQYSYAFWSDAGSFRSDHVYRGWPSSARIEEVWDEGSRVSGVAKEDLLFFPMWEPPHASMKDWQEALGPVDTDFSEGSFFGGSPQTVRWWKELFYLYHDYYLSQGIFVGKDQTLINALFLLHPSRVITVWVSDPDAPAHQGLVSSIEGPLGSCEPQRTDAPHPPLASSNPPSFDESQFDVILRRQRVRPPLGPSRKSTTIPSRFLNLSNEFEFAGWGSFINLRLEASDYEAGEARIKMNDGMKILGQFTASALAGNAVLGSVFYALPAVVGVASVYSPISLFIATLTLFVWRPIMEELGSAFPICGAPYSYLLNISNKSLALLGAALLFLDFASTSVVSAATATSYLAGEVALPFPEFVGTIIVLLIFTVVSLSGMKESARVALCVLTLHMVTMTILIIAGAVHWANIGNGQIIENWHNGKASSASEVAKQIFNGFCLGMLGLTGFECIPAYIARIKPGRLPLVLRNLHYPAIALNCVLMTLVLAIVPLESILQGDNISSLLAEKTIGKGMRSFIVVNAIIVLCGGVLTGILSACELLEQLTLDRMIPKSFSRTMPVTNSPYISVISFIAFSAAIYASTGAQLSIVSKMFSLVWLVVMSLFPLALLLLKFNRGRLLRTPNTPFWVVLLALTLVPVVFAGNVVVDPTTAGYFAVYLIAIVFFFSATQNKTRILKWSYGIYDQFPSLHRWSLTKSYGERIINLMRTLKRQPVGILVKTDEINNLFHMILYVRDNEETACVKIVHFVDEEFGVPSELEANARILDEAFPEITIDLIIVTGCFNPINVAALAHRLNIPPSLMFMSCPGPTFKYRVADLGTRIITL</sequence>
<feature type="transmembrane region" description="Helical" evidence="6">
    <location>
        <begin position="416"/>
        <end position="440"/>
    </location>
</feature>
<proteinExistence type="predicted"/>
<keyword evidence="2 6" id="KW-0812">Transmembrane</keyword>
<comment type="subcellular location">
    <subcellularLocation>
        <location evidence="1">Membrane</location>
        <topology evidence="1">Multi-pass membrane protein</topology>
    </subcellularLocation>
</comment>
<keyword evidence="4 6" id="KW-0472">Membrane</keyword>
<feature type="transmembrane region" description="Helical" evidence="6">
    <location>
        <begin position="278"/>
        <end position="300"/>
    </location>
</feature>
<evidence type="ECO:0000256" key="5">
    <source>
        <dbReference type="SAM" id="MobiDB-lite"/>
    </source>
</evidence>
<accession>A0A1Q3ESR6</accession>
<evidence type="ECO:0000256" key="3">
    <source>
        <dbReference type="ARBA" id="ARBA00022989"/>
    </source>
</evidence>
<feature type="transmembrane region" description="Helical" evidence="6">
    <location>
        <begin position="466"/>
        <end position="487"/>
    </location>
</feature>
<name>A0A1Q3ESR6_LENED</name>
<dbReference type="AlphaFoldDB" id="A0A1Q3ESR6"/>
<keyword evidence="8" id="KW-1185">Reference proteome</keyword>
<feature type="transmembrane region" description="Helical" evidence="6">
    <location>
        <begin position="623"/>
        <end position="644"/>
    </location>
</feature>
<feature type="transmembrane region" description="Helical" evidence="6">
    <location>
        <begin position="682"/>
        <end position="699"/>
    </location>
</feature>
<organism evidence="7 8">
    <name type="scientific">Lentinula edodes</name>
    <name type="common">Shiitake mushroom</name>
    <name type="synonym">Lentinus edodes</name>
    <dbReference type="NCBI Taxonomy" id="5353"/>
    <lineage>
        <taxon>Eukaryota</taxon>
        <taxon>Fungi</taxon>
        <taxon>Dikarya</taxon>
        <taxon>Basidiomycota</taxon>
        <taxon>Agaricomycotina</taxon>
        <taxon>Agaricomycetes</taxon>
        <taxon>Agaricomycetidae</taxon>
        <taxon>Agaricales</taxon>
        <taxon>Marasmiineae</taxon>
        <taxon>Omphalotaceae</taxon>
        <taxon>Lentinula</taxon>
    </lineage>
</organism>
<evidence type="ECO:0000256" key="4">
    <source>
        <dbReference type="ARBA" id="ARBA00023136"/>
    </source>
</evidence>
<feature type="transmembrane region" description="Helical" evidence="6">
    <location>
        <begin position="593"/>
        <end position="611"/>
    </location>
</feature>
<feature type="transmembrane region" description="Helical" evidence="6">
    <location>
        <begin position="547"/>
        <end position="572"/>
    </location>
</feature>
<feature type="transmembrane region" description="Helical" evidence="6">
    <location>
        <begin position="306"/>
        <end position="325"/>
    </location>
</feature>
<dbReference type="EMBL" id="BDGU01001618">
    <property type="protein sequence ID" value="GAW10266.1"/>
    <property type="molecule type" value="Genomic_DNA"/>
</dbReference>
<dbReference type="InterPro" id="IPR002293">
    <property type="entry name" value="AA/rel_permease1"/>
</dbReference>
<feature type="transmembrane region" description="Helical" evidence="6">
    <location>
        <begin position="392"/>
        <end position="409"/>
    </location>
</feature>
<evidence type="ECO:0000256" key="1">
    <source>
        <dbReference type="ARBA" id="ARBA00004141"/>
    </source>
</evidence>
<dbReference type="Pfam" id="PF13520">
    <property type="entry name" value="AA_permease_2"/>
    <property type="match status" value="1"/>
</dbReference>
<dbReference type="GO" id="GO:0015171">
    <property type="term" value="F:amino acid transmembrane transporter activity"/>
    <property type="evidence" value="ECO:0007669"/>
    <property type="project" value="TreeGrafter"/>
</dbReference>
<feature type="region of interest" description="Disordered" evidence="5">
    <location>
        <begin position="181"/>
        <end position="206"/>
    </location>
</feature>
<protein>
    <submittedName>
        <fullName evidence="7">Aaap amino acid permease</fullName>
    </submittedName>
</protein>
<feature type="transmembrane region" description="Helical" evidence="6">
    <location>
        <begin position="507"/>
        <end position="527"/>
    </location>
</feature>
<dbReference type="GO" id="GO:0005886">
    <property type="term" value="C:plasma membrane"/>
    <property type="evidence" value="ECO:0007669"/>
    <property type="project" value="TreeGrafter"/>
</dbReference>
<evidence type="ECO:0000313" key="7">
    <source>
        <dbReference type="EMBL" id="GAW10266.1"/>
    </source>
</evidence>
<reference evidence="7 8" key="1">
    <citation type="submission" date="2016-08" db="EMBL/GenBank/DDBJ databases">
        <authorList>
            <consortium name="Lentinula edodes genome sequencing consortium"/>
            <person name="Sakamoto Y."/>
            <person name="Nakade K."/>
            <person name="Sato S."/>
            <person name="Yoshida Y."/>
            <person name="Miyazaki K."/>
            <person name="Natsume S."/>
            <person name="Konno N."/>
        </authorList>
    </citation>
    <scope>NUCLEOTIDE SEQUENCE [LARGE SCALE GENOMIC DNA]</scope>
    <source>
        <strain evidence="7 8">NBRC 111202</strain>
    </source>
</reference>
<evidence type="ECO:0000256" key="2">
    <source>
        <dbReference type="ARBA" id="ARBA00022692"/>
    </source>
</evidence>
<reference evidence="7 8" key="2">
    <citation type="submission" date="2017-02" db="EMBL/GenBank/DDBJ databases">
        <title>A genome survey and senescence transcriptome analysis in Lentinula edodes.</title>
        <authorList>
            <person name="Sakamoto Y."/>
            <person name="Nakade K."/>
            <person name="Sato S."/>
            <person name="Yoshida Y."/>
            <person name="Miyazaki K."/>
            <person name="Natsume S."/>
            <person name="Konno N."/>
        </authorList>
    </citation>
    <scope>NUCLEOTIDE SEQUENCE [LARGE SCALE GENOMIC DNA]</scope>
    <source>
        <strain evidence="7 8">NBRC 111202</strain>
    </source>
</reference>
<evidence type="ECO:0000313" key="8">
    <source>
        <dbReference type="Proteomes" id="UP000188533"/>
    </source>
</evidence>
<feature type="transmembrane region" description="Helical" evidence="6">
    <location>
        <begin position="354"/>
        <end position="380"/>
    </location>
</feature>
<evidence type="ECO:0000256" key="6">
    <source>
        <dbReference type="SAM" id="Phobius"/>
    </source>
</evidence>
<feature type="transmembrane region" description="Helical" evidence="6">
    <location>
        <begin position="656"/>
        <end position="676"/>
    </location>
</feature>
<gene>
    <name evidence="7" type="ORF">LENED_012511</name>
</gene>
<dbReference type="STRING" id="5353.A0A1Q3ESR6"/>
<dbReference type="PANTHER" id="PTHR43243">
    <property type="entry name" value="INNER MEMBRANE TRANSPORTER YGJI-RELATED"/>
    <property type="match status" value="1"/>
</dbReference>
<dbReference type="Gene3D" id="1.20.1740.10">
    <property type="entry name" value="Amino acid/polyamine transporter I"/>
    <property type="match status" value="1"/>
</dbReference>